<sequence length="143" mass="14989">MKHKFTLDNAMARFAALAGIIIFGLMSVSHAQTNKAAPSGPMSVRGTLIVAQLSQRWGDAATGQKDLPPESASAASTPGTPNQANSSSSWSSVEQAPGSGSCRYATPEQESFFCKMRRIFYGRDSWGPNQDMDSNISAGGAGG</sequence>
<evidence type="ECO:0000313" key="2">
    <source>
        <dbReference type="EMBL" id="SDQ45342.1"/>
    </source>
</evidence>
<comment type="caution">
    <text evidence="2">The sequence shown here is derived from an EMBL/GenBank/DDBJ whole genome shotgun (WGS) entry which is preliminary data.</text>
</comment>
<feature type="compositionally biased region" description="Polar residues" evidence="1">
    <location>
        <begin position="127"/>
        <end position="137"/>
    </location>
</feature>
<feature type="compositionally biased region" description="Polar residues" evidence="1">
    <location>
        <begin position="73"/>
        <end position="85"/>
    </location>
</feature>
<dbReference type="Proteomes" id="UP000183471">
    <property type="component" value="Unassembled WGS sequence"/>
</dbReference>
<feature type="region of interest" description="Disordered" evidence="1">
    <location>
        <begin position="123"/>
        <end position="143"/>
    </location>
</feature>
<name>A0ABY0T8V5_9PROT</name>
<protein>
    <submittedName>
        <fullName evidence="2">Uncharacterized protein</fullName>
    </submittedName>
</protein>
<reference evidence="2 3" key="1">
    <citation type="submission" date="2016-10" db="EMBL/GenBank/DDBJ databases">
        <authorList>
            <person name="Varghese N."/>
            <person name="Submissions S."/>
        </authorList>
    </citation>
    <scope>NUCLEOTIDE SEQUENCE [LARGE SCALE GENOMIC DNA]</scope>
    <source>
        <strain evidence="2 3">Nl1</strain>
    </source>
</reference>
<gene>
    <name evidence="2" type="ORF">SAMN05216402_0908</name>
</gene>
<organism evidence="2 3">
    <name type="scientific">Nitrosospira multiformis</name>
    <dbReference type="NCBI Taxonomy" id="1231"/>
    <lineage>
        <taxon>Bacteria</taxon>
        <taxon>Pseudomonadati</taxon>
        <taxon>Pseudomonadota</taxon>
        <taxon>Betaproteobacteria</taxon>
        <taxon>Nitrosomonadales</taxon>
        <taxon>Nitrosomonadaceae</taxon>
        <taxon>Nitrosospira</taxon>
    </lineage>
</organism>
<evidence type="ECO:0000313" key="3">
    <source>
        <dbReference type="Proteomes" id="UP000183471"/>
    </source>
</evidence>
<dbReference type="RefSeq" id="WP_074631020.1">
    <property type="nucleotide sequence ID" value="NZ_FNKY01000001.1"/>
</dbReference>
<accession>A0ABY0T8V5</accession>
<keyword evidence="3" id="KW-1185">Reference proteome</keyword>
<evidence type="ECO:0000256" key="1">
    <source>
        <dbReference type="SAM" id="MobiDB-lite"/>
    </source>
</evidence>
<feature type="region of interest" description="Disordered" evidence="1">
    <location>
        <begin position="59"/>
        <end position="104"/>
    </location>
</feature>
<dbReference type="EMBL" id="FNKY01000001">
    <property type="protein sequence ID" value="SDQ45342.1"/>
    <property type="molecule type" value="Genomic_DNA"/>
</dbReference>
<proteinExistence type="predicted"/>